<reference evidence="2 3" key="1">
    <citation type="journal article" date="2014" name="Genome Biol. Evol.">
        <title>Comparative genomics and transcriptomics analyses reveal divergent lifestyle features of nematode endoparasitic fungus Hirsutella minnesotensis.</title>
        <authorList>
            <person name="Lai Y."/>
            <person name="Liu K."/>
            <person name="Zhang X."/>
            <person name="Zhang X."/>
            <person name="Li K."/>
            <person name="Wang N."/>
            <person name="Shu C."/>
            <person name="Wu Y."/>
            <person name="Wang C."/>
            <person name="Bushley K.E."/>
            <person name="Xiang M."/>
            <person name="Liu X."/>
        </authorList>
    </citation>
    <scope>NUCLEOTIDE SEQUENCE [LARGE SCALE GENOMIC DNA]</scope>
    <source>
        <strain evidence="2 3">3608</strain>
    </source>
</reference>
<feature type="repeat" description="ANK" evidence="1">
    <location>
        <begin position="35"/>
        <end position="68"/>
    </location>
</feature>
<dbReference type="InterPro" id="IPR036770">
    <property type="entry name" value="Ankyrin_rpt-contain_sf"/>
</dbReference>
<organism evidence="2 3">
    <name type="scientific">Hirsutella minnesotensis 3608</name>
    <dbReference type="NCBI Taxonomy" id="1043627"/>
    <lineage>
        <taxon>Eukaryota</taxon>
        <taxon>Fungi</taxon>
        <taxon>Dikarya</taxon>
        <taxon>Ascomycota</taxon>
        <taxon>Pezizomycotina</taxon>
        <taxon>Sordariomycetes</taxon>
        <taxon>Hypocreomycetidae</taxon>
        <taxon>Hypocreales</taxon>
        <taxon>Ophiocordycipitaceae</taxon>
        <taxon>Hirsutella</taxon>
    </lineage>
</organism>
<dbReference type="Proteomes" id="UP000054481">
    <property type="component" value="Unassembled WGS sequence"/>
</dbReference>
<dbReference type="OrthoDB" id="19174at2759"/>
<evidence type="ECO:0000313" key="2">
    <source>
        <dbReference type="EMBL" id="KJZ73261.1"/>
    </source>
</evidence>
<keyword evidence="3" id="KW-1185">Reference proteome</keyword>
<evidence type="ECO:0000313" key="3">
    <source>
        <dbReference type="Proteomes" id="UP000054481"/>
    </source>
</evidence>
<evidence type="ECO:0000256" key="1">
    <source>
        <dbReference type="PROSITE-ProRule" id="PRU00023"/>
    </source>
</evidence>
<keyword evidence="1" id="KW-0040">ANK repeat</keyword>
<dbReference type="Pfam" id="PF13857">
    <property type="entry name" value="Ank_5"/>
    <property type="match status" value="1"/>
</dbReference>
<dbReference type="AlphaFoldDB" id="A0A0F7ZHZ0"/>
<accession>A0A0F7ZHZ0</accession>
<protein>
    <submittedName>
        <fullName evidence="2">Uncharacterized protein</fullName>
    </submittedName>
</protein>
<proteinExistence type="predicted"/>
<dbReference type="SUPFAM" id="SSF48403">
    <property type="entry name" value="Ankyrin repeat"/>
    <property type="match status" value="1"/>
</dbReference>
<dbReference type="EMBL" id="KQ030536">
    <property type="protein sequence ID" value="KJZ73261.1"/>
    <property type="molecule type" value="Genomic_DNA"/>
</dbReference>
<dbReference type="Gene3D" id="1.25.40.20">
    <property type="entry name" value="Ankyrin repeat-containing domain"/>
    <property type="match status" value="1"/>
</dbReference>
<dbReference type="PROSITE" id="PS50088">
    <property type="entry name" value="ANK_REPEAT"/>
    <property type="match status" value="1"/>
</dbReference>
<sequence>MTNLPNPFLLAADNSPTLLPLLRETPAIASQQDEHGYSLLHAAASYNHLELLRVLVRELHVDVNITDEDDETPLFVVETVEAAKVLVEELSANTQHRGQEGLTAAEKIDTEGDFPTVAAYLKSIASPNDNAIEPASSSVPRADLSDPPKIEGLNFTMGTIDQAEDVPNEVDTEFRRRIEELAQRADFDTPAGQADLRKLVEDAIMDQGIGEERNVRPKHA</sequence>
<dbReference type="InterPro" id="IPR002110">
    <property type="entry name" value="Ankyrin_rpt"/>
</dbReference>
<name>A0A0F7ZHZ0_9HYPO</name>
<gene>
    <name evidence="2" type="ORF">HIM_07265</name>
</gene>
<dbReference type="PROSITE" id="PS50297">
    <property type="entry name" value="ANK_REP_REGION"/>
    <property type="match status" value="1"/>
</dbReference>